<accession>A0ABW8ZEC8</accession>
<evidence type="ECO:0000313" key="3">
    <source>
        <dbReference type="Proteomes" id="UP001629214"/>
    </source>
</evidence>
<evidence type="ECO:0000313" key="2">
    <source>
        <dbReference type="EMBL" id="MFL9881140.1"/>
    </source>
</evidence>
<dbReference type="Proteomes" id="UP001629214">
    <property type="component" value="Unassembled WGS sequence"/>
</dbReference>
<keyword evidence="3" id="KW-1185">Reference proteome</keyword>
<protein>
    <recommendedName>
        <fullName evidence="4">GH25 family protein</fullName>
    </recommendedName>
</protein>
<comment type="caution">
    <text evidence="2">The sequence shown here is derived from an EMBL/GenBank/DDBJ whole genome shotgun (WGS) entry which is preliminary data.</text>
</comment>
<feature type="signal peptide" evidence="1">
    <location>
        <begin position="1"/>
        <end position="21"/>
    </location>
</feature>
<reference evidence="2 3" key="1">
    <citation type="journal article" date="2024" name="Chem. Sci.">
        <title>Discovery of megapolipeptins by genome mining of a Burkholderiales bacteria collection.</title>
        <authorList>
            <person name="Paulo B.S."/>
            <person name="Recchia M.J.J."/>
            <person name="Lee S."/>
            <person name="Fergusson C.H."/>
            <person name="Romanowski S.B."/>
            <person name="Hernandez A."/>
            <person name="Krull N."/>
            <person name="Liu D.Y."/>
            <person name="Cavanagh H."/>
            <person name="Bos A."/>
            <person name="Gray C.A."/>
            <person name="Murphy B.T."/>
            <person name="Linington R.G."/>
            <person name="Eustaquio A.S."/>
        </authorList>
    </citation>
    <scope>NUCLEOTIDE SEQUENCE [LARGE SCALE GENOMIC DNA]</scope>
    <source>
        <strain evidence="2 3">RL21-008-BIB-B</strain>
    </source>
</reference>
<gene>
    <name evidence="2" type="ORF">PQR63_22270</name>
</gene>
<sequence>MKTLLSAFAVLSLFASMPAQAHYLWSENTAKGNLIYFGGVDENVRESSPGRVDEFANLSAKIQSQSGAITERSLNKTHDGFVSAPAISATESLIGQDLLIPVKDLSAYKLGILKLNFYVRHVQIDHAFPAALDLDAVPTGQPSQLKFTFKGVPLAKFKAKLIAPNGWINEIRTDEAGLLNIATPWRGNYVIEATYFEDVSGEFQGLKYQRIRHRLGLTVVQPKGNKTFTPNYAAHEHAD</sequence>
<evidence type="ECO:0000256" key="1">
    <source>
        <dbReference type="SAM" id="SignalP"/>
    </source>
</evidence>
<proteinExistence type="predicted"/>
<feature type="chain" id="PRO_5046953477" description="GH25 family protein" evidence="1">
    <location>
        <begin position="22"/>
        <end position="239"/>
    </location>
</feature>
<dbReference type="RefSeq" id="WP_408170306.1">
    <property type="nucleotide sequence ID" value="NZ_JAQQFR010000019.1"/>
</dbReference>
<keyword evidence="1" id="KW-0732">Signal</keyword>
<organism evidence="2 3">
    <name type="scientific">Herbaspirillum rhizosphaerae</name>
    <dbReference type="NCBI Taxonomy" id="346179"/>
    <lineage>
        <taxon>Bacteria</taxon>
        <taxon>Pseudomonadati</taxon>
        <taxon>Pseudomonadota</taxon>
        <taxon>Betaproteobacteria</taxon>
        <taxon>Burkholderiales</taxon>
        <taxon>Oxalobacteraceae</taxon>
        <taxon>Herbaspirillum</taxon>
    </lineage>
</organism>
<dbReference type="EMBL" id="JAQQFR010000019">
    <property type="protein sequence ID" value="MFL9881140.1"/>
    <property type="molecule type" value="Genomic_DNA"/>
</dbReference>
<evidence type="ECO:0008006" key="4">
    <source>
        <dbReference type="Google" id="ProtNLM"/>
    </source>
</evidence>
<name>A0ABW8ZEC8_9BURK</name>